<name>A0A6A6FYH4_9PEZI</name>
<evidence type="ECO:0000313" key="3">
    <source>
        <dbReference type="Proteomes" id="UP000799538"/>
    </source>
</evidence>
<dbReference type="OrthoDB" id="6079484at2759"/>
<dbReference type="EMBL" id="ML992545">
    <property type="protein sequence ID" value="KAF2218449.1"/>
    <property type="molecule type" value="Genomic_DNA"/>
</dbReference>
<feature type="compositionally biased region" description="Low complexity" evidence="1">
    <location>
        <begin position="369"/>
        <end position="396"/>
    </location>
</feature>
<dbReference type="CDD" id="cd00303">
    <property type="entry name" value="retropepsin_like"/>
    <property type="match status" value="2"/>
</dbReference>
<dbReference type="Gene3D" id="2.40.70.10">
    <property type="entry name" value="Acid Proteases"/>
    <property type="match status" value="1"/>
</dbReference>
<protein>
    <submittedName>
        <fullName evidence="2">Uncharacterized protein</fullName>
    </submittedName>
</protein>
<proteinExistence type="predicted"/>
<evidence type="ECO:0000256" key="1">
    <source>
        <dbReference type="SAM" id="MobiDB-lite"/>
    </source>
</evidence>
<gene>
    <name evidence="2" type="ORF">BDZ85DRAFT_286329</name>
</gene>
<reference evidence="3" key="1">
    <citation type="journal article" date="2020" name="Stud. Mycol.">
        <title>101 Dothideomycetes genomes: A test case for predicting lifestyles and emergence of pathogens.</title>
        <authorList>
            <person name="Haridas S."/>
            <person name="Albert R."/>
            <person name="Binder M."/>
            <person name="Bloem J."/>
            <person name="LaButti K."/>
            <person name="Salamov A."/>
            <person name="Andreopoulos B."/>
            <person name="Baker S."/>
            <person name="Barry K."/>
            <person name="Bills G."/>
            <person name="Bluhm B."/>
            <person name="Cannon C."/>
            <person name="Castanera R."/>
            <person name="Culley D."/>
            <person name="Daum C."/>
            <person name="Ezra D."/>
            <person name="Gonzalez J."/>
            <person name="Henrissat B."/>
            <person name="Kuo A."/>
            <person name="Liang C."/>
            <person name="Lipzen A."/>
            <person name="Lutzoni F."/>
            <person name="Magnuson J."/>
            <person name="Mondo S."/>
            <person name="Nolan M."/>
            <person name="Ohm R."/>
            <person name="Pangilinan J."/>
            <person name="Park H.-J."/>
            <person name="Ramirez L."/>
            <person name="Alfaro M."/>
            <person name="Sun H."/>
            <person name="Tritt A."/>
            <person name="Yoshinaga Y."/>
            <person name="Zwiers L.-H."/>
            <person name="Turgeon B."/>
            <person name="Goodwin S."/>
            <person name="Spatafora J."/>
            <person name="Crous P."/>
            <person name="Grigoriev I."/>
        </authorList>
    </citation>
    <scope>NUCLEOTIDE SEQUENCE [LARGE SCALE GENOMIC DNA]</scope>
    <source>
        <strain evidence="3">CECT 20119</strain>
    </source>
</reference>
<keyword evidence="3" id="KW-1185">Reference proteome</keyword>
<dbReference type="InterPro" id="IPR021109">
    <property type="entry name" value="Peptidase_aspartic_dom_sf"/>
</dbReference>
<sequence length="396" mass="44128">MSDTGSTINIIETGIARSLDLRIMPYNKYRYGHVYTMTGDEIQCVGVAHFAWTFPGQSIIWEDFFHVVDGFPGPMALGAPFLRMTGVVLSPPEKHLRSSASVRQCCEQKPDPRHHENSALSRTQFTSVLPTIPIQFASGIVRALVDTGSEVNVMTAQFAVENDYDVRLASKTLVLATGQEIMTEGFVEVKLTTSISGLRNGALVANPCHRDYPVIHSHSVIFEIIPRSFCKVVLGTSVVRRLRQRELVQWNDSPLIRFEWLDLDVNILGRSRNDEAEVPIHFCNALFNPPTKKLSRLLNAKTTSPTPHPVDLVADIQRLDDEEGRRRYLHVVKRATMASRDKEKADKEDELARLHYEHRRAQLLPTSPPTALLVSSASPSPVATVTPPSSTSASQN</sequence>
<accession>A0A6A6FYH4</accession>
<feature type="region of interest" description="Disordered" evidence="1">
    <location>
        <begin position="360"/>
        <end position="396"/>
    </location>
</feature>
<organism evidence="2 3">
    <name type="scientific">Elsinoe ampelina</name>
    <dbReference type="NCBI Taxonomy" id="302913"/>
    <lineage>
        <taxon>Eukaryota</taxon>
        <taxon>Fungi</taxon>
        <taxon>Dikarya</taxon>
        <taxon>Ascomycota</taxon>
        <taxon>Pezizomycotina</taxon>
        <taxon>Dothideomycetes</taxon>
        <taxon>Dothideomycetidae</taxon>
        <taxon>Myriangiales</taxon>
        <taxon>Elsinoaceae</taxon>
        <taxon>Elsinoe</taxon>
    </lineage>
</organism>
<evidence type="ECO:0000313" key="2">
    <source>
        <dbReference type="EMBL" id="KAF2218449.1"/>
    </source>
</evidence>
<dbReference type="AlphaFoldDB" id="A0A6A6FYH4"/>
<dbReference type="Proteomes" id="UP000799538">
    <property type="component" value="Unassembled WGS sequence"/>
</dbReference>